<dbReference type="InterPro" id="IPR036873">
    <property type="entry name" value="Rhodanese-like_dom_sf"/>
</dbReference>
<sequence length="142" mass="15923">MLRSNFISRVSSCANGVRFMSTLPAKVYQFEDIKKLITKPDPSKVLVDVREPNEVAEFALPHTINLPLKTAPGALSLDKEEFENVFHIPKPSKDKELIFFCAAGIRAQAAEELARSYGYEKTGVWPGSINEWLQKSPVSKKE</sequence>
<gene>
    <name evidence="2" type="primary">RDL2</name>
    <name evidence="2" type="ORF">FIM1_564</name>
</gene>
<dbReference type="InterPro" id="IPR001763">
    <property type="entry name" value="Rhodanese-like_dom"/>
</dbReference>
<dbReference type="PANTHER" id="PTHR44086:SF10">
    <property type="entry name" value="THIOSULFATE SULFURTRANSFERASE_RHODANESE-LIKE DOMAIN-CONTAINING PROTEIN 3"/>
    <property type="match status" value="1"/>
</dbReference>
<dbReference type="CDD" id="cd01519">
    <property type="entry name" value="RHOD_HSP67B2"/>
    <property type="match status" value="1"/>
</dbReference>
<evidence type="ECO:0000259" key="1">
    <source>
        <dbReference type="PROSITE" id="PS50206"/>
    </source>
</evidence>
<dbReference type="Proteomes" id="UP000422736">
    <property type="component" value="Chromosome 1"/>
</dbReference>
<dbReference type="Pfam" id="PF00581">
    <property type="entry name" value="Rhodanese"/>
    <property type="match status" value="1"/>
</dbReference>
<dbReference type="SMART" id="SM00450">
    <property type="entry name" value="RHOD"/>
    <property type="match status" value="1"/>
</dbReference>
<proteinExistence type="predicted"/>
<dbReference type="SUPFAM" id="SSF52821">
    <property type="entry name" value="Rhodanese/Cell cycle control phosphatase"/>
    <property type="match status" value="1"/>
</dbReference>
<evidence type="ECO:0000313" key="3">
    <source>
        <dbReference type="Proteomes" id="UP000422736"/>
    </source>
</evidence>
<dbReference type="PROSITE" id="PS50206">
    <property type="entry name" value="RHODANESE_3"/>
    <property type="match status" value="1"/>
</dbReference>
<evidence type="ECO:0000313" key="2">
    <source>
        <dbReference type="EMBL" id="QGN13916.1"/>
    </source>
</evidence>
<name>A0ABX6ENZ3_KLUMA</name>
<organism evidence="2 3">
    <name type="scientific">Kluyveromyces marxianus</name>
    <name type="common">Yeast</name>
    <name type="synonym">Candida kefyr</name>
    <dbReference type="NCBI Taxonomy" id="4911"/>
    <lineage>
        <taxon>Eukaryota</taxon>
        <taxon>Fungi</taxon>
        <taxon>Dikarya</taxon>
        <taxon>Ascomycota</taxon>
        <taxon>Saccharomycotina</taxon>
        <taxon>Saccharomycetes</taxon>
        <taxon>Saccharomycetales</taxon>
        <taxon>Saccharomycetaceae</taxon>
        <taxon>Kluyveromyces</taxon>
    </lineage>
</organism>
<dbReference type="Gene3D" id="3.40.250.10">
    <property type="entry name" value="Rhodanese-like domain"/>
    <property type="match status" value="1"/>
</dbReference>
<reference evidence="2 3" key="2">
    <citation type="submission" date="2019-11" db="EMBL/GenBank/DDBJ databases">
        <authorList>
            <person name="Lu H."/>
        </authorList>
    </citation>
    <scope>NUCLEOTIDE SEQUENCE [LARGE SCALE GENOMIC DNA]</scope>
    <source>
        <strain evidence="2 3">FIM1</strain>
    </source>
</reference>
<dbReference type="PANTHER" id="PTHR44086">
    <property type="entry name" value="THIOSULFATE SULFURTRANSFERASE RDL2, MITOCHONDRIAL-RELATED"/>
    <property type="match status" value="1"/>
</dbReference>
<reference evidence="2 3" key="1">
    <citation type="submission" date="2016-03" db="EMBL/GenBank/DDBJ databases">
        <title>How can Kluyveromyces marxianus grow so fast - potential evolutionary course in Saccharomyces Complex revealed by comparative genomics.</title>
        <authorList>
            <person name="Mo W."/>
            <person name="Lu W."/>
            <person name="Yang X."/>
            <person name="Qi J."/>
            <person name="Lv H."/>
        </authorList>
    </citation>
    <scope>NUCLEOTIDE SEQUENCE [LARGE SCALE GENOMIC DNA]</scope>
    <source>
        <strain evidence="2 3">FIM1</strain>
    </source>
</reference>
<feature type="domain" description="Rhodanese" evidence="1">
    <location>
        <begin position="40"/>
        <end position="141"/>
    </location>
</feature>
<accession>A0ABX6ENZ3</accession>
<protein>
    <submittedName>
        <fullName evidence="2">Thiosulfate sulfurtransferase FMP31</fullName>
    </submittedName>
</protein>
<dbReference type="EMBL" id="CP015054">
    <property type="protein sequence ID" value="QGN13916.1"/>
    <property type="molecule type" value="Genomic_DNA"/>
</dbReference>
<keyword evidence="3" id="KW-1185">Reference proteome</keyword>